<keyword evidence="11" id="KW-1185">Reference proteome</keyword>
<keyword evidence="4" id="KW-0997">Cell inner membrane</keyword>
<feature type="transmembrane region" description="Helical" evidence="8">
    <location>
        <begin position="344"/>
        <end position="367"/>
    </location>
</feature>
<evidence type="ECO:0000259" key="9">
    <source>
        <dbReference type="PROSITE" id="PS50850"/>
    </source>
</evidence>
<accession>A0A363UK41</accession>
<feature type="transmembrane region" description="Helical" evidence="8">
    <location>
        <begin position="149"/>
        <end position="168"/>
    </location>
</feature>
<evidence type="ECO:0000256" key="2">
    <source>
        <dbReference type="ARBA" id="ARBA00022448"/>
    </source>
</evidence>
<feature type="transmembrane region" description="Helical" evidence="8">
    <location>
        <begin position="251"/>
        <end position="270"/>
    </location>
</feature>
<evidence type="ECO:0000256" key="8">
    <source>
        <dbReference type="SAM" id="Phobius"/>
    </source>
</evidence>
<dbReference type="EMBL" id="QEQK01000008">
    <property type="protein sequence ID" value="PWN55792.1"/>
    <property type="molecule type" value="Genomic_DNA"/>
</dbReference>
<evidence type="ECO:0000256" key="6">
    <source>
        <dbReference type="ARBA" id="ARBA00022989"/>
    </source>
</evidence>
<comment type="subcellular location">
    <subcellularLocation>
        <location evidence="1">Cell inner membrane</location>
        <topology evidence="1">Multi-pass membrane protein</topology>
    </subcellularLocation>
</comment>
<keyword evidence="7 8" id="KW-0472">Membrane</keyword>
<evidence type="ECO:0000256" key="1">
    <source>
        <dbReference type="ARBA" id="ARBA00004429"/>
    </source>
</evidence>
<feature type="transmembrane region" description="Helical" evidence="8">
    <location>
        <begin position="56"/>
        <end position="76"/>
    </location>
</feature>
<feature type="transmembrane region" description="Helical" evidence="8">
    <location>
        <begin position="110"/>
        <end position="128"/>
    </location>
</feature>
<dbReference type="PROSITE" id="PS50850">
    <property type="entry name" value="MFS"/>
    <property type="match status" value="1"/>
</dbReference>
<dbReference type="InterPro" id="IPR020846">
    <property type="entry name" value="MFS_dom"/>
</dbReference>
<dbReference type="Gene3D" id="1.20.1250.20">
    <property type="entry name" value="MFS general substrate transporter like domains"/>
    <property type="match status" value="2"/>
</dbReference>
<evidence type="ECO:0000256" key="5">
    <source>
        <dbReference type="ARBA" id="ARBA00022692"/>
    </source>
</evidence>
<sequence length="405" mass="43936">MSRRRARVSRRSASSRLPRSLPYGRLSAFYALYFSTLGLILPFWSVYLDAAGFSASQIGALVGAMLGLKIIAPYLWGQLADHLGRRLPIIRLAALLAGLSFAAVPLFDGFWPLLAVVILFAFFWNAALPQFEAITFNHLRERADRYGQIRVWGSVGFILASVGLGAWIEQVGVQVLPYAVAVAMALLALVATLVREPPAQTTHDPGPIGQTLRQPVVAGLLLTCAFMQLSHGPYYGFYSLYVRSHGHGESLIGWLWALGVVAEILTFLLAPRWLRRIGPRRLMLAALGMATLRWTLLALFAESLAMLVLIQCLHMASFGLYHAVGVFLINRLFLGRQQGRGQALYSAISLGLGGAIGSLLGGVLWDYAPSEALFLFAAAAAGTGFVVAWLSLRGPALARSGVDSR</sequence>
<feature type="domain" description="Major facilitator superfamily (MFS) profile" evidence="9">
    <location>
        <begin position="1"/>
        <end position="396"/>
    </location>
</feature>
<evidence type="ECO:0000313" key="11">
    <source>
        <dbReference type="Proteomes" id="UP000251800"/>
    </source>
</evidence>
<evidence type="ECO:0000256" key="3">
    <source>
        <dbReference type="ARBA" id="ARBA00022475"/>
    </source>
</evidence>
<dbReference type="InterPro" id="IPR036259">
    <property type="entry name" value="MFS_trans_sf"/>
</dbReference>
<dbReference type="CDD" id="cd17335">
    <property type="entry name" value="MFS_MFSD6"/>
    <property type="match status" value="1"/>
</dbReference>
<feature type="transmembrane region" description="Helical" evidence="8">
    <location>
        <begin position="307"/>
        <end position="332"/>
    </location>
</feature>
<feature type="transmembrane region" description="Helical" evidence="8">
    <location>
        <begin position="174"/>
        <end position="194"/>
    </location>
</feature>
<organism evidence="10 11">
    <name type="scientific">Abyssibacter profundi</name>
    <dbReference type="NCBI Taxonomy" id="2182787"/>
    <lineage>
        <taxon>Bacteria</taxon>
        <taxon>Pseudomonadati</taxon>
        <taxon>Pseudomonadota</taxon>
        <taxon>Gammaproteobacteria</taxon>
        <taxon>Chromatiales</taxon>
        <taxon>Oceanococcaceae</taxon>
        <taxon>Abyssibacter</taxon>
    </lineage>
</organism>
<dbReference type="InterPro" id="IPR026032">
    <property type="entry name" value="HcaT-like"/>
</dbReference>
<dbReference type="Proteomes" id="UP000251800">
    <property type="component" value="Unassembled WGS sequence"/>
</dbReference>
<dbReference type="InterPro" id="IPR024989">
    <property type="entry name" value="MFS_assoc_dom"/>
</dbReference>
<dbReference type="PIRSF" id="PIRSF004925">
    <property type="entry name" value="HcaT"/>
    <property type="match status" value="1"/>
</dbReference>
<reference evidence="10 11" key="1">
    <citation type="submission" date="2018-05" db="EMBL/GenBank/DDBJ databases">
        <title>Abyssibacter profundi OUC007T gen. nov., sp. nov, a marine bacterium isolated from seawater of the Mariana Trench.</title>
        <authorList>
            <person name="Zhou S."/>
        </authorList>
    </citation>
    <scope>NUCLEOTIDE SEQUENCE [LARGE SCALE GENOMIC DNA]</scope>
    <source>
        <strain evidence="10 11">OUC007</strain>
    </source>
</reference>
<keyword evidence="3" id="KW-1003">Cell membrane</keyword>
<evidence type="ECO:0000256" key="7">
    <source>
        <dbReference type="ARBA" id="ARBA00023136"/>
    </source>
</evidence>
<dbReference type="GO" id="GO:0030395">
    <property type="term" value="F:lactose binding"/>
    <property type="evidence" value="ECO:0007669"/>
    <property type="project" value="TreeGrafter"/>
</dbReference>
<gene>
    <name evidence="10" type="ORF">DEH80_10225</name>
</gene>
<dbReference type="GO" id="GO:0005886">
    <property type="term" value="C:plasma membrane"/>
    <property type="evidence" value="ECO:0007669"/>
    <property type="project" value="UniProtKB-SubCell"/>
</dbReference>
<dbReference type="SUPFAM" id="SSF103473">
    <property type="entry name" value="MFS general substrate transporter"/>
    <property type="match status" value="1"/>
</dbReference>
<proteinExistence type="predicted"/>
<keyword evidence="6 8" id="KW-1133">Transmembrane helix</keyword>
<dbReference type="GO" id="GO:0015528">
    <property type="term" value="F:lactose:proton symporter activity"/>
    <property type="evidence" value="ECO:0007669"/>
    <property type="project" value="TreeGrafter"/>
</dbReference>
<feature type="transmembrane region" description="Helical" evidence="8">
    <location>
        <begin position="88"/>
        <end position="104"/>
    </location>
</feature>
<feature type="transmembrane region" description="Helical" evidence="8">
    <location>
        <begin position="21"/>
        <end position="44"/>
    </location>
</feature>
<feature type="transmembrane region" description="Helical" evidence="8">
    <location>
        <begin position="373"/>
        <end position="392"/>
    </location>
</feature>
<dbReference type="NCBIfam" id="NF037955">
    <property type="entry name" value="mfs"/>
    <property type="match status" value="1"/>
</dbReference>
<evidence type="ECO:0000313" key="10">
    <source>
        <dbReference type="EMBL" id="PWN55792.1"/>
    </source>
</evidence>
<keyword evidence="2" id="KW-0813">Transport</keyword>
<keyword evidence="5 8" id="KW-0812">Transmembrane</keyword>
<name>A0A363UK41_9GAMM</name>
<comment type="caution">
    <text evidence="10">The sequence shown here is derived from an EMBL/GenBank/DDBJ whole genome shotgun (WGS) entry which is preliminary data.</text>
</comment>
<feature type="transmembrane region" description="Helical" evidence="8">
    <location>
        <begin position="282"/>
        <end position="301"/>
    </location>
</feature>
<dbReference type="OrthoDB" id="9150135at2"/>
<dbReference type="AlphaFoldDB" id="A0A363UK41"/>
<feature type="transmembrane region" description="Helical" evidence="8">
    <location>
        <begin position="215"/>
        <end position="231"/>
    </location>
</feature>
<protein>
    <submittedName>
        <fullName evidence="10">MFS transporter</fullName>
    </submittedName>
</protein>
<dbReference type="PANTHER" id="PTHR23522:SF10">
    <property type="entry name" value="3-PHENYLPROPIONIC ACID TRANSPORTER-RELATED"/>
    <property type="match status" value="1"/>
</dbReference>
<evidence type="ECO:0000256" key="4">
    <source>
        <dbReference type="ARBA" id="ARBA00022519"/>
    </source>
</evidence>
<dbReference type="PANTHER" id="PTHR23522">
    <property type="entry name" value="BLL5896 PROTEIN"/>
    <property type="match status" value="1"/>
</dbReference>
<dbReference type="Pfam" id="PF12832">
    <property type="entry name" value="MFS_1_like"/>
    <property type="match status" value="1"/>
</dbReference>